<geneLocation type="plasmid" evidence="1 2">
    <name>p3</name>
</geneLocation>
<dbReference type="Gene3D" id="1.10.10.10">
    <property type="entry name" value="Winged helix-like DNA-binding domain superfamily/Winged helix DNA-binding domain"/>
    <property type="match status" value="1"/>
</dbReference>
<dbReference type="KEGG" id="aare:D3093_29995"/>
<dbReference type="Proteomes" id="UP000298595">
    <property type="component" value="Plasmid p3"/>
</dbReference>
<organism evidence="1 2">
    <name type="scientific">Azospirillum argentinense</name>
    <dbReference type="NCBI Taxonomy" id="2970906"/>
    <lineage>
        <taxon>Bacteria</taxon>
        <taxon>Pseudomonadati</taxon>
        <taxon>Pseudomonadota</taxon>
        <taxon>Alphaproteobacteria</taxon>
        <taxon>Rhodospirillales</taxon>
        <taxon>Azospirillaceae</taxon>
        <taxon>Azospirillum</taxon>
    </lineage>
</organism>
<protein>
    <submittedName>
        <fullName evidence="1">Uncharacterized protein</fullName>
    </submittedName>
</protein>
<gene>
    <name evidence="1" type="ORF">D3093_29995</name>
</gene>
<dbReference type="InterPro" id="IPR036388">
    <property type="entry name" value="WH-like_DNA-bd_sf"/>
</dbReference>
<dbReference type="RefSeq" id="WP_137118285.1">
    <property type="nucleotide sequence ID" value="NZ_CP032324.1"/>
</dbReference>
<dbReference type="SUPFAM" id="SSF46785">
    <property type="entry name" value="Winged helix' DNA-binding domain"/>
    <property type="match status" value="1"/>
</dbReference>
<evidence type="ECO:0000313" key="2">
    <source>
        <dbReference type="Proteomes" id="UP000298595"/>
    </source>
</evidence>
<sequence length="136" mass="14506">MTRITGYKRGVLLRALRVIADAEVEGRSLPARDLATALGMAQNSGHGLRKDLVDEGWLVIHEQGGGGRPSRTSVTDTGWEAIGGRKAVSPHAGARKCLCCGRVFESAWAGNRICGNCRQTDAYRGNGLDGAYQVPL</sequence>
<dbReference type="AlphaFoldDB" id="A0A4D8PUB8"/>
<dbReference type="EMBL" id="CP032324">
    <property type="protein sequence ID" value="QCN99458.1"/>
    <property type="molecule type" value="Genomic_DNA"/>
</dbReference>
<name>A0A4D8PUB8_9PROT</name>
<accession>A0A4D8PUB8</accession>
<dbReference type="InterPro" id="IPR036390">
    <property type="entry name" value="WH_DNA-bd_sf"/>
</dbReference>
<keyword evidence="1" id="KW-0614">Plasmid</keyword>
<evidence type="ECO:0000313" key="1">
    <source>
        <dbReference type="EMBL" id="QCN99458.1"/>
    </source>
</evidence>
<proteinExistence type="predicted"/>
<reference evidence="1 2" key="1">
    <citation type="submission" date="2018-09" db="EMBL/GenBank/DDBJ databases">
        <title>Whole genome based analysis of evolution and adaptive divergence in Indian and Brazilian strains of Azospirillum brasilense.</title>
        <authorList>
            <person name="Singh C."/>
            <person name="Tripathi A.K."/>
        </authorList>
    </citation>
    <scope>NUCLEOTIDE SEQUENCE [LARGE SCALE GENOMIC DNA]</scope>
    <source>
        <strain evidence="1 2">MTCC4035</strain>
        <plasmid evidence="1 2">p3</plasmid>
    </source>
</reference>